<dbReference type="KEGG" id="sla:SERLADRAFT_400309"/>
<evidence type="ECO:0000256" key="1">
    <source>
        <dbReference type="SAM" id="MobiDB-lite"/>
    </source>
</evidence>
<organism>
    <name type="scientific">Serpula lacrymans var. lacrymans (strain S7.9)</name>
    <name type="common">Dry rot fungus</name>
    <dbReference type="NCBI Taxonomy" id="578457"/>
    <lineage>
        <taxon>Eukaryota</taxon>
        <taxon>Fungi</taxon>
        <taxon>Dikarya</taxon>
        <taxon>Basidiomycota</taxon>
        <taxon>Agaricomycotina</taxon>
        <taxon>Agaricomycetes</taxon>
        <taxon>Agaricomycetidae</taxon>
        <taxon>Boletales</taxon>
        <taxon>Coniophorineae</taxon>
        <taxon>Serpulaceae</taxon>
        <taxon>Serpula</taxon>
    </lineage>
</organism>
<accession>F8P949</accession>
<gene>
    <name evidence="2" type="ORF">SERLADRAFT_400309</name>
</gene>
<dbReference type="EMBL" id="GL945441">
    <property type="protein sequence ID" value="EGO20178.1"/>
    <property type="molecule type" value="Genomic_DNA"/>
</dbReference>
<dbReference type="AlphaFoldDB" id="F8P949"/>
<protein>
    <submittedName>
        <fullName evidence="2">Uncharacterized protein</fullName>
    </submittedName>
</protein>
<reference evidence="2" key="1">
    <citation type="submission" date="2011-04" db="EMBL/GenBank/DDBJ databases">
        <title>Evolution of plant cell wall degrading machinery underlies the functional diversity of forest fungi.</title>
        <authorList>
            <consortium name="US DOE Joint Genome Institute (JGI-PGF)"/>
            <person name="Eastwood D.C."/>
            <person name="Floudas D."/>
            <person name="Binder M."/>
            <person name="Majcherczyk A."/>
            <person name="Schneider P."/>
            <person name="Aerts A."/>
            <person name="Asiegbu F.O."/>
            <person name="Baker S.E."/>
            <person name="Barry K."/>
            <person name="Bendiksby M."/>
            <person name="Blumentritt M."/>
            <person name="Coutinho P.M."/>
            <person name="Cullen D."/>
            <person name="Cullen D."/>
            <person name="Gathman A."/>
            <person name="Goodell B."/>
            <person name="Henrissat B."/>
            <person name="Ihrmark K."/>
            <person name="Kauserud H."/>
            <person name="Kohler A."/>
            <person name="LaButti K."/>
            <person name="Lapidus A."/>
            <person name="Lavin J.L."/>
            <person name="Lee Y.-H."/>
            <person name="Lindquist E."/>
            <person name="Lilly W."/>
            <person name="Lucas S."/>
            <person name="Morin E."/>
            <person name="Murat C."/>
            <person name="Oguiza J.A."/>
            <person name="Park J."/>
            <person name="Pisabarro A.G."/>
            <person name="Riley R."/>
            <person name="Rosling A."/>
            <person name="Salamov A."/>
            <person name="Schmidt O."/>
            <person name="Schmutz J."/>
            <person name="Skrede I."/>
            <person name="Stenlid J."/>
            <person name="Wiebenga A."/>
            <person name="Xie X."/>
            <person name="Kues U."/>
            <person name="Hibbett D.S."/>
            <person name="Hoffmeister D."/>
            <person name="Hogberg N."/>
            <person name="Martin F."/>
            <person name="Grigoriev I.V."/>
            <person name="Watkinson S.C."/>
        </authorList>
    </citation>
    <scope>NUCLEOTIDE SEQUENCE</scope>
    <source>
        <strain evidence="2">S7.9</strain>
    </source>
</reference>
<dbReference type="PANTHER" id="PTHR39474:SF1">
    <property type="entry name" value="FUNGAL SPECIFIC TRANSCRIPTION FACTOR"/>
    <property type="match status" value="1"/>
</dbReference>
<proteinExistence type="predicted"/>
<dbReference type="GeneID" id="18812025"/>
<dbReference type="HOGENOM" id="CLU_2005303_0_0_1"/>
<dbReference type="Proteomes" id="UP000008064">
    <property type="component" value="Unassembled WGS sequence"/>
</dbReference>
<dbReference type="PANTHER" id="PTHR39474">
    <property type="entry name" value="UNNAMED PRODUCT"/>
    <property type="match status" value="1"/>
</dbReference>
<feature type="compositionally biased region" description="Basic and acidic residues" evidence="1">
    <location>
        <begin position="56"/>
        <end position="67"/>
    </location>
</feature>
<dbReference type="OrthoDB" id="4590138at2759"/>
<sequence>MTSRTDDRRQKLACPRHEETPLLMSETSQSEPASGTRLLQGPSTSQESPASRSVHKQSETDRALKLDELGPIVVNHDGTLSRIANWATMTEEEKRRTMRVVAARNKTRLAKQDPTVGSGGPDEY</sequence>
<feature type="region of interest" description="Disordered" evidence="1">
    <location>
        <begin position="1"/>
        <end position="67"/>
    </location>
</feature>
<feature type="region of interest" description="Disordered" evidence="1">
    <location>
        <begin position="103"/>
        <end position="124"/>
    </location>
</feature>
<evidence type="ECO:0000313" key="2">
    <source>
        <dbReference type="EMBL" id="EGO20178.1"/>
    </source>
</evidence>
<name>F8P949_SERL9</name>
<feature type="compositionally biased region" description="Basic and acidic residues" evidence="1">
    <location>
        <begin position="1"/>
        <end position="20"/>
    </location>
</feature>
<dbReference type="RefSeq" id="XP_007322923.1">
    <property type="nucleotide sequence ID" value="XM_007322861.1"/>
</dbReference>
<feature type="compositionally biased region" description="Polar residues" evidence="1">
    <location>
        <begin position="41"/>
        <end position="51"/>
    </location>
</feature>